<dbReference type="AlphaFoldDB" id="A0A1Y3PP61"/>
<dbReference type="InterPro" id="IPR016039">
    <property type="entry name" value="Thiolase-like"/>
</dbReference>
<dbReference type="Proteomes" id="UP000196475">
    <property type="component" value="Unassembled WGS sequence"/>
</dbReference>
<evidence type="ECO:0000256" key="4">
    <source>
        <dbReference type="ARBA" id="ARBA00023055"/>
    </source>
</evidence>
<evidence type="ECO:0000259" key="7">
    <source>
        <dbReference type="Pfam" id="PF00108"/>
    </source>
</evidence>
<keyword evidence="4" id="KW-0445">Lipid transport</keyword>
<proteinExistence type="predicted"/>
<evidence type="ECO:0000313" key="10">
    <source>
        <dbReference type="Proteomes" id="UP000196475"/>
    </source>
</evidence>
<evidence type="ECO:0000259" key="8">
    <source>
        <dbReference type="Pfam" id="PF22691"/>
    </source>
</evidence>
<feature type="domain" description="Thiolase C-terminal" evidence="8">
    <location>
        <begin position="241"/>
        <end position="384"/>
    </location>
</feature>
<keyword evidence="5" id="KW-0446">Lipid-binding</keyword>
<dbReference type="InterPro" id="IPR020613">
    <property type="entry name" value="Thiolase_CS"/>
</dbReference>
<dbReference type="NCBIfam" id="NF004720">
    <property type="entry name" value="PRK06064.1"/>
    <property type="match status" value="1"/>
</dbReference>
<dbReference type="Pfam" id="PF22691">
    <property type="entry name" value="Thiolase_C_1"/>
    <property type="match status" value="1"/>
</dbReference>
<dbReference type="Gene3D" id="3.40.47.10">
    <property type="match status" value="1"/>
</dbReference>
<gene>
    <name evidence="9" type="ORF">BAA01_01845</name>
</gene>
<dbReference type="Pfam" id="PF00108">
    <property type="entry name" value="Thiolase_N"/>
    <property type="match status" value="1"/>
</dbReference>
<dbReference type="InterPro" id="IPR020616">
    <property type="entry name" value="Thiolase_N"/>
</dbReference>
<keyword evidence="3 9" id="KW-0808">Transferase</keyword>
<dbReference type="PANTHER" id="PTHR42870:SF6">
    <property type="entry name" value="ACETYL-COA C-ACYLTRANSFERASE"/>
    <property type="match status" value="1"/>
</dbReference>
<evidence type="ECO:0000256" key="3">
    <source>
        <dbReference type="ARBA" id="ARBA00022679"/>
    </source>
</evidence>
<sequence>MRRVSIIGVGCTPFGKLSGRSIKDLALEACREALADAGVSPDQIEAFYLGNFAGGMLARQELTAALVAGALGIGSVPATKVEGACASGGIALRHGYMMIAAGYYDVVLVAGVEKMTQASTEEVTAALSTAADQQTEGMTGLTFPGFFAAVARRYMHEYGATPEHLAAVAFKNRENAQRNPRAHFYGKTATLDEILSSRLVADPLRLYDCSPISDGACAAVLVANDRVHEFDRQPIDILGSGQATGCTTLQEMDNLCSLEAVIEAARQAYEQAGVGPEDVDVAEVHDCFSIAELIALEDLGLMPRGEAGPRTVAGETRVGGRVTVNPSGGLLSKGHPVGATGLAQVFEIVRQLRGESDNQVPRARIGLTHNVGGTGGVAAVHILGVG</sequence>
<dbReference type="SUPFAM" id="SSF53901">
    <property type="entry name" value="Thiolase-like"/>
    <property type="match status" value="2"/>
</dbReference>
<dbReference type="EMBL" id="LZRT01000094">
    <property type="protein sequence ID" value="OUM86099.1"/>
    <property type="molecule type" value="Genomic_DNA"/>
</dbReference>
<dbReference type="GO" id="GO:0006869">
    <property type="term" value="P:lipid transport"/>
    <property type="evidence" value="ECO:0007669"/>
    <property type="project" value="UniProtKB-KW"/>
</dbReference>
<protein>
    <recommendedName>
        <fullName evidence="1">propanoyl-CoA C-acyltransferase</fullName>
        <ecNumber evidence="1">2.3.1.176</ecNumber>
    </recommendedName>
    <alternativeName>
        <fullName evidence="6">Propanoyl-CoA C-acyltransferase</fullName>
    </alternativeName>
</protein>
<reference evidence="10" key="1">
    <citation type="submission" date="2016-06" db="EMBL/GenBank/DDBJ databases">
        <authorList>
            <person name="Nascimento L."/>
            <person name="Pereira R.V."/>
            <person name="Martins L.F."/>
            <person name="Quaggio R.B."/>
            <person name="Silva A.M."/>
            <person name="Setubal J.C."/>
        </authorList>
    </citation>
    <scope>NUCLEOTIDE SEQUENCE [LARGE SCALE GENOMIC DNA]</scope>
</reference>
<dbReference type="InterPro" id="IPR055140">
    <property type="entry name" value="Thiolase_C_2"/>
</dbReference>
<dbReference type="CDD" id="cd00829">
    <property type="entry name" value="SCP-x_thiolase"/>
    <property type="match status" value="1"/>
</dbReference>
<keyword evidence="2" id="KW-0813">Transport</keyword>
<comment type="caution">
    <text evidence="9">The sequence shown here is derived from an EMBL/GenBank/DDBJ whole genome shotgun (WGS) entry which is preliminary data.</text>
</comment>
<evidence type="ECO:0000256" key="2">
    <source>
        <dbReference type="ARBA" id="ARBA00022448"/>
    </source>
</evidence>
<evidence type="ECO:0000256" key="6">
    <source>
        <dbReference type="ARBA" id="ARBA00032316"/>
    </source>
</evidence>
<feature type="domain" description="Thiolase N-terminal" evidence="7">
    <location>
        <begin position="4"/>
        <end position="224"/>
    </location>
</feature>
<evidence type="ECO:0000313" key="9">
    <source>
        <dbReference type="EMBL" id="OUM86099.1"/>
    </source>
</evidence>
<dbReference type="EC" id="2.3.1.176" evidence="1"/>
<dbReference type="GO" id="GO:0008289">
    <property type="term" value="F:lipid binding"/>
    <property type="evidence" value="ECO:0007669"/>
    <property type="project" value="UniProtKB-KW"/>
</dbReference>
<evidence type="ECO:0000256" key="1">
    <source>
        <dbReference type="ARBA" id="ARBA00012352"/>
    </source>
</evidence>
<dbReference type="PROSITE" id="PS00737">
    <property type="entry name" value="THIOLASE_2"/>
    <property type="match status" value="1"/>
</dbReference>
<organism evidence="9 10">
    <name type="scientific">Bacillus thermozeamaize</name>
    <dbReference type="NCBI Taxonomy" id="230954"/>
    <lineage>
        <taxon>Bacteria</taxon>
        <taxon>Bacillati</taxon>
        <taxon>Bacillota</taxon>
        <taxon>Bacilli</taxon>
        <taxon>Bacillales</taxon>
        <taxon>Bacillaceae</taxon>
        <taxon>Bacillus</taxon>
    </lineage>
</organism>
<dbReference type="InterPro" id="IPR002155">
    <property type="entry name" value="Thiolase"/>
</dbReference>
<dbReference type="PANTHER" id="PTHR42870">
    <property type="entry name" value="ACETYL-COA C-ACETYLTRANSFERASE"/>
    <property type="match status" value="1"/>
</dbReference>
<dbReference type="GO" id="GO:0016747">
    <property type="term" value="F:acyltransferase activity, transferring groups other than amino-acyl groups"/>
    <property type="evidence" value="ECO:0007669"/>
    <property type="project" value="InterPro"/>
</dbReference>
<dbReference type="PIRSF" id="PIRSF000429">
    <property type="entry name" value="Ac-CoA_Ac_transf"/>
    <property type="match status" value="1"/>
</dbReference>
<accession>A0A1Y3PP61</accession>
<name>A0A1Y3PP61_9BACI</name>
<evidence type="ECO:0000256" key="5">
    <source>
        <dbReference type="ARBA" id="ARBA00023121"/>
    </source>
</evidence>